<dbReference type="InterPro" id="IPR029035">
    <property type="entry name" value="DHS-like_NAD/FAD-binding_dom"/>
</dbReference>
<keyword evidence="4" id="KW-0862">Zinc</keyword>
<gene>
    <name evidence="6" type="ORF">BP422_04990</name>
</gene>
<evidence type="ECO:0000256" key="1">
    <source>
        <dbReference type="ARBA" id="ARBA00012928"/>
    </source>
</evidence>
<dbReference type="Gene3D" id="3.40.50.1220">
    <property type="entry name" value="TPP-binding domain"/>
    <property type="match status" value="1"/>
</dbReference>
<dbReference type="KEGG" id="bfm:BP422_04990"/>
<feature type="active site" description="Proton acceptor" evidence="4">
    <location>
        <position position="115"/>
    </location>
</feature>
<dbReference type="EMBL" id="CP018145">
    <property type="protein sequence ID" value="ASJ52964.1"/>
    <property type="molecule type" value="Genomic_DNA"/>
</dbReference>
<protein>
    <recommendedName>
        <fullName evidence="1">protein acetyllysine N-acetyltransferase</fullName>
        <ecNumber evidence="1">2.3.1.286</ecNumber>
    </recommendedName>
</protein>
<evidence type="ECO:0000259" key="5">
    <source>
        <dbReference type="PROSITE" id="PS50305"/>
    </source>
</evidence>
<dbReference type="Proteomes" id="UP000197781">
    <property type="component" value="Chromosome"/>
</dbReference>
<evidence type="ECO:0000256" key="4">
    <source>
        <dbReference type="PROSITE-ProRule" id="PRU00236"/>
    </source>
</evidence>
<dbReference type="RefSeq" id="WP_088906827.1">
    <property type="nucleotide sequence ID" value="NZ_CP018145.1"/>
</dbReference>
<dbReference type="InterPro" id="IPR026591">
    <property type="entry name" value="Sirtuin_cat_small_dom_sf"/>
</dbReference>
<organism evidence="6 7">
    <name type="scientific">Brevibacillus formosus</name>
    <dbReference type="NCBI Taxonomy" id="54913"/>
    <lineage>
        <taxon>Bacteria</taxon>
        <taxon>Bacillati</taxon>
        <taxon>Bacillota</taxon>
        <taxon>Bacilli</taxon>
        <taxon>Bacillales</taxon>
        <taxon>Paenibacillaceae</taxon>
        <taxon>Brevibacillus</taxon>
    </lineage>
</organism>
<dbReference type="SUPFAM" id="SSF52467">
    <property type="entry name" value="DHS-like NAD/FAD-binding domain"/>
    <property type="match status" value="1"/>
</dbReference>
<dbReference type="AlphaFoldDB" id="A0A220MD88"/>
<keyword evidence="2" id="KW-0808">Transferase</keyword>
<dbReference type="PANTHER" id="PTHR11085:SF4">
    <property type="entry name" value="NAD-DEPENDENT PROTEIN DEACYLASE"/>
    <property type="match status" value="1"/>
</dbReference>
<evidence type="ECO:0000313" key="7">
    <source>
        <dbReference type="Proteomes" id="UP000197781"/>
    </source>
</evidence>
<accession>A0A220MD88</accession>
<dbReference type="GO" id="GO:0070403">
    <property type="term" value="F:NAD+ binding"/>
    <property type="evidence" value="ECO:0007669"/>
    <property type="project" value="InterPro"/>
</dbReference>
<dbReference type="NCBIfam" id="NF001753">
    <property type="entry name" value="PRK00481.1-3"/>
    <property type="match status" value="1"/>
</dbReference>
<feature type="binding site" evidence="4">
    <location>
        <position position="143"/>
    </location>
    <ligand>
        <name>Zn(2+)</name>
        <dbReference type="ChEBI" id="CHEBI:29105"/>
    </ligand>
</feature>
<dbReference type="Pfam" id="PF02146">
    <property type="entry name" value="SIR2"/>
    <property type="match status" value="1"/>
</dbReference>
<reference evidence="6 7" key="1">
    <citation type="submission" date="2016-11" db="EMBL/GenBank/DDBJ databases">
        <authorList>
            <person name="Jaros S."/>
            <person name="Januszkiewicz K."/>
            <person name="Wedrychowicz H."/>
        </authorList>
    </citation>
    <scope>NUCLEOTIDE SEQUENCE [LARGE SCALE GENOMIC DNA]</scope>
    <source>
        <strain evidence="6 7">NF2</strain>
    </source>
</reference>
<dbReference type="InterPro" id="IPR026590">
    <property type="entry name" value="Ssirtuin_cat_dom"/>
</dbReference>
<evidence type="ECO:0000256" key="3">
    <source>
        <dbReference type="ARBA" id="ARBA00023027"/>
    </source>
</evidence>
<feature type="binding site" evidence="4">
    <location>
        <position position="123"/>
    </location>
    <ligand>
        <name>Zn(2+)</name>
        <dbReference type="ChEBI" id="CHEBI:29105"/>
    </ligand>
</feature>
<proteinExistence type="predicted"/>
<keyword evidence="3" id="KW-0520">NAD</keyword>
<keyword evidence="4" id="KW-0479">Metal-binding</keyword>
<feature type="binding site" evidence="4">
    <location>
        <position position="126"/>
    </location>
    <ligand>
        <name>Zn(2+)</name>
        <dbReference type="ChEBI" id="CHEBI:29105"/>
    </ligand>
</feature>
<evidence type="ECO:0000313" key="6">
    <source>
        <dbReference type="EMBL" id="ASJ52964.1"/>
    </source>
</evidence>
<dbReference type="PANTHER" id="PTHR11085">
    <property type="entry name" value="NAD-DEPENDENT PROTEIN DEACYLASE SIRTUIN-5, MITOCHONDRIAL-RELATED"/>
    <property type="match status" value="1"/>
</dbReference>
<dbReference type="PROSITE" id="PS50305">
    <property type="entry name" value="SIRTUIN"/>
    <property type="match status" value="1"/>
</dbReference>
<feature type="domain" description="Deacetylase sirtuin-type" evidence="5">
    <location>
        <begin position="1"/>
        <end position="240"/>
    </location>
</feature>
<name>A0A220MD88_9BACL</name>
<feature type="binding site" evidence="4">
    <location>
        <position position="145"/>
    </location>
    <ligand>
        <name>Zn(2+)</name>
        <dbReference type="ChEBI" id="CHEBI:29105"/>
    </ligand>
</feature>
<dbReference type="InterPro" id="IPR050134">
    <property type="entry name" value="NAD-dep_sirtuin_deacylases"/>
</dbReference>
<dbReference type="InterPro" id="IPR003000">
    <property type="entry name" value="Sirtuin"/>
</dbReference>
<dbReference type="GO" id="GO:0046872">
    <property type="term" value="F:metal ion binding"/>
    <property type="evidence" value="ECO:0007669"/>
    <property type="project" value="UniProtKB-KW"/>
</dbReference>
<sequence>MDHLTHWLRTSSFTVVFTGAGMSTESGLPDFRSQSGLWRGKDPMQLASTRAMMENREAFVEFYQMRIQRLLSCKPHAGHEYLAEWERRGLVHGIITQNVDGFHQAAGSLAVAELHGSLAKIRCLACGTEYVHTRYLEDQGTICTCGGFLRPGVVLFGESLPQSQVDQAISWTEQADLFIVLGSSLTVSPANWFPQHAKERGAKLVIVNQEPTPLDAWADEVIQNEQIGNVLQRVGQSLGE</sequence>
<dbReference type="Gene3D" id="3.30.1600.10">
    <property type="entry name" value="SIR2/SIRT2 'Small Domain"/>
    <property type="match status" value="1"/>
</dbReference>
<dbReference type="GO" id="GO:0017136">
    <property type="term" value="F:histone deacetylase activity, NAD-dependent"/>
    <property type="evidence" value="ECO:0007669"/>
    <property type="project" value="TreeGrafter"/>
</dbReference>
<dbReference type="EC" id="2.3.1.286" evidence="1"/>
<evidence type="ECO:0000256" key="2">
    <source>
        <dbReference type="ARBA" id="ARBA00022679"/>
    </source>
</evidence>